<feature type="domain" description="Major facilitator superfamily (MFS) profile" evidence="2">
    <location>
        <begin position="8"/>
        <end position="57"/>
    </location>
</feature>
<organism evidence="3">
    <name type="scientific">marine sediment metagenome</name>
    <dbReference type="NCBI Taxonomy" id="412755"/>
    <lineage>
        <taxon>unclassified sequences</taxon>
        <taxon>metagenomes</taxon>
        <taxon>ecological metagenomes</taxon>
    </lineage>
</organism>
<comment type="caution">
    <text evidence="3">The sequence shown here is derived from an EMBL/GenBank/DDBJ whole genome shotgun (WGS) entry which is preliminary data.</text>
</comment>
<dbReference type="Gene3D" id="1.20.1250.20">
    <property type="entry name" value="MFS general substrate transporter like domains"/>
    <property type="match status" value="1"/>
</dbReference>
<feature type="non-terminal residue" evidence="3">
    <location>
        <position position="57"/>
    </location>
</feature>
<evidence type="ECO:0000313" key="3">
    <source>
        <dbReference type="EMBL" id="GAH55439.1"/>
    </source>
</evidence>
<accession>X1HNK8</accession>
<feature type="transmembrane region" description="Helical" evidence="1">
    <location>
        <begin position="37"/>
        <end position="54"/>
    </location>
</feature>
<dbReference type="AlphaFoldDB" id="X1HNK8"/>
<evidence type="ECO:0000259" key="2">
    <source>
        <dbReference type="PROSITE" id="PS50850"/>
    </source>
</evidence>
<keyword evidence="1" id="KW-1133">Transmembrane helix</keyword>
<evidence type="ECO:0000256" key="1">
    <source>
        <dbReference type="SAM" id="Phobius"/>
    </source>
</evidence>
<sequence>MEESAVSAFRILVLSVFVAMMGLGIISPIIPNYASDLGATGVMIGLIYSSFSLSRAI</sequence>
<keyword evidence="1" id="KW-0472">Membrane</keyword>
<name>X1HNK8_9ZZZZ</name>
<dbReference type="GO" id="GO:0022857">
    <property type="term" value="F:transmembrane transporter activity"/>
    <property type="evidence" value="ECO:0007669"/>
    <property type="project" value="InterPro"/>
</dbReference>
<dbReference type="PROSITE" id="PS50850">
    <property type="entry name" value="MFS"/>
    <property type="match status" value="1"/>
</dbReference>
<dbReference type="SUPFAM" id="SSF103473">
    <property type="entry name" value="MFS general substrate transporter"/>
    <property type="match status" value="1"/>
</dbReference>
<gene>
    <name evidence="3" type="ORF">S03H2_40285</name>
</gene>
<feature type="transmembrane region" description="Helical" evidence="1">
    <location>
        <begin position="12"/>
        <end position="31"/>
    </location>
</feature>
<proteinExistence type="predicted"/>
<dbReference type="InterPro" id="IPR020846">
    <property type="entry name" value="MFS_dom"/>
</dbReference>
<dbReference type="EMBL" id="BARU01024971">
    <property type="protein sequence ID" value="GAH55439.1"/>
    <property type="molecule type" value="Genomic_DNA"/>
</dbReference>
<protein>
    <recommendedName>
        <fullName evidence="2">Major facilitator superfamily (MFS) profile domain-containing protein</fullName>
    </recommendedName>
</protein>
<keyword evidence="1" id="KW-0812">Transmembrane</keyword>
<reference evidence="3" key="1">
    <citation type="journal article" date="2014" name="Front. Microbiol.">
        <title>High frequency of phylogenetically diverse reductive dehalogenase-homologous genes in deep subseafloor sedimentary metagenomes.</title>
        <authorList>
            <person name="Kawai M."/>
            <person name="Futagami T."/>
            <person name="Toyoda A."/>
            <person name="Takaki Y."/>
            <person name="Nishi S."/>
            <person name="Hori S."/>
            <person name="Arai W."/>
            <person name="Tsubouchi T."/>
            <person name="Morono Y."/>
            <person name="Uchiyama I."/>
            <person name="Ito T."/>
            <person name="Fujiyama A."/>
            <person name="Inagaki F."/>
            <person name="Takami H."/>
        </authorList>
    </citation>
    <scope>NUCLEOTIDE SEQUENCE</scope>
    <source>
        <strain evidence="3">Expedition CK06-06</strain>
    </source>
</reference>
<dbReference type="InterPro" id="IPR036259">
    <property type="entry name" value="MFS_trans_sf"/>
</dbReference>